<dbReference type="AlphaFoldDB" id="A0A926NJ39"/>
<comment type="caution">
    <text evidence="1">The sequence shown here is derived from an EMBL/GenBank/DDBJ whole genome shotgun (WGS) entry which is preliminary data.</text>
</comment>
<organism evidence="1 2">
    <name type="scientific">Mucilaginibacter glaciei</name>
    <dbReference type="NCBI Taxonomy" id="2772109"/>
    <lineage>
        <taxon>Bacteria</taxon>
        <taxon>Pseudomonadati</taxon>
        <taxon>Bacteroidota</taxon>
        <taxon>Sphingobacteriia</taxon>
        <taxon>Sphingobacteriales</taxon>
        <taxon>Sphingobacteriaceae</taxon>
        <taxon>Mucilaginibacter</taxon>
    </lineage>
</organism>
<dbReference type="RefSeq" id="WP_191162536.1">
    <property type="nucleotide sequence ID" value="NZ_JACWMX010000003.1"/>
</dbReference>
<proteinExistence type="predicted"/>
<evidence type="ECO:0000313" key="1">
    <source>
        <dbReference type="EMBL" id="MBD1393029.1"/>
    </source>
</evidence>
<dbReference type="Proteomes" id="UP000619078">
    <property type="component" value="Unassembled WGS sequence"/>
</dbReference>
<gene>
    <name evidence="1" type="ORF">IDJ76_07965</name>
</gene>
<keyword evidence="2" id="KW-1185">Reference proteome</keyword>
<evidence type="ECO:0000313" key="2">
    <source>
        <dbReference type="Proteomes" id="UP000619078"/>
    </source>
</evidence>
<protein>
    <submittedName>
        <fullName evidence="1">Uncharacterized protein</fullName>
    </submittedName>
</protein>
<dbReference type="EMBL" id="JACWMX010000003">
    <property type="protein sequence ID" value="MBD1393029.1"/>
    <property type="molecule type" value="Genomic_DNA"/>
</dbReference>
<reference evidence="1" key="1">
    <citation type="submission" date="2020-09" db="EMBL/GenBank/DDBJ databases">
        <title>Novel species of Mucilaginibacter isolated from a glacier on the Tibetan Plateau.</title>
        <authorList>
            <person name="Liu Q."/>
            <person name="Xin Y.-H."/>
        </authorList>
    </citation>
    <scope>NUCLEOTIDE SEQUENCE</scope>
    <source>
        <strain evidence="1">ZB1P21</strain>
    </source>
</reference>
<sequence>MKFLKFNFSHPFKGRANLIQLNTFAPQSLTILIDNDGLLEIPISACNTGKWRLVLDWIYEENTFCYQENFEVSNHLGYSSLINR</sequence>
<accession>A0A926NJ39</accession>
<name>A0A926NJ39_9SPHI</name>